<dbReference type="InterPro" id="IPR002306">
    <property type="entry name" value="Trp-tRNA-ligase"/>
</dbReference>
<evidence type="ECO:0000256" key="9">
    <source>
        <dbReference type="ARBA" id="ARBA00030268"/>
    </source>
</evidence>
<dbReference type="Pfam" id="PF00579">
    <property type="entry name" value="tRNA-synt_1b"/>
    <property type="match status" value="1"/>
</dbReference>
<dbReference type="EC" id="6.1.1.2" evidence="3"/>
<comment type="similarity">
    <text evidence="2 12">Belongs to the class-I aminoacyl-tRNA synthetase family.</text>
</comment>
<dbReference type="PRINTS" id="PR01039">
    <property type="entry name" value="TRNASYNTHTRP"/>
</dbReference>
<evidence type="ECO:0000313" key="14">
    <source>
        <dbReference type="Proteomes" id="UP000799766"/>
    </source>
</evidence>
<evidence type="ECO:0000256" key="3">
    <source>
        <dbReference type="ARBA" id="ARBA00013161"/>
    </source>
</evidence>
<evidence type="ECO:0000256" key="7">
    <source>
        <dbReference type="ARBA" id="ARBA00022917"/>
    </source>
</evidence>
<accession>A0A6A6P0F1</accession>
<evidence type="ECO:0000256" key="2">
    <source>
        <dbReference type="ARBA" id="ARBA00005594"/>
    </source>
</evidence>
<name>A0A6A6P0F1_9PEZI</name>
<keyword evidence="5 12" id="KW-0547">Nucleotide-binding</keyword>
<dbReference type="InterPro" id="IPR002305">
    <property type="entry name" value="aa-tRNA-synth_Ic"/>
</dbReference>
<dbReference type="EMBL" id="MU001681">
    <property type="protein sequence ID" value="KAF2457232.1"/>
    <property type="molecule type" value="Genomic_DNA"/>
</dbReference>
<dbReference type="GO" id="GO:0005759">
    <property type="term" value="C:mitochondrial matrix"/>
    <property type="evidence" value="ECO:0007669"/>
    <property type="project" value="UniProtKB-SubCell"/>
</dbReference>
<keyword evidence="4 12" id="KW-0436">Ligase</keyword>
<evidence type="ECO:0000256" key="5">
    <source>
        <dbReference type="ARBA" id="ARBA00022741"/>
    </source>
</evidence>
<dbReference type="SUPFAM" id="SSF52374">
    <property type="entry name" value="Nucleotidylyl transferase"/>
    <property type="match status" value="1"/>
</dbReference>
<dbReference type="InterPro" id="IPR024109">
    <property type="entry name" value="Trp-tRNA-ligase_bac-type"/>
</dbReference>
<dbReference type="AlphaFoldDB" id="A0A6A6P0F1"/>
<dbReference type="OrthoDB" id="15808at2759"/>
<evidence type="ECO:0000256" key="8">
    <source>
        <dbReference type="ARBA" id="ARBA00023146"/>
    </source>
</evidence>
<gene>
    <name evidence="13" type="ORF">BDY21DRAFT_386045</name>
</gene>
<evidence type="ECO:0000256" key="1">
    <source>
        <dbReference type="ARBA" id="ARBA00004305"/>
    </source>
</evidence>
<dbReference type="InterPro" id="IPR050203">
    <property type="entry name" value="Trp-tRNA_synthetase"/>
</dbReference>
<dbReference type="Gene3D" id="3.40.50.620">
    <property type="entry name" value="HUPs"/>
    <property type="match status" value="1"/>
</dbReference>
<comment type="catalytic activity">
    <reaction evidence="10">
        <text>tRNA(Trp) + L-tryptophan + ATP = L-tryptophyl-tRNA(Trp) + AMP + diphosphate + H(+)</text>
        <dbReference type="Rhea" id="RHEA:24080"/>
        <dbReference type="Rhea" id="RHEA-COMP:9671"/>
        <dbReference type="Rhea" id="RHEA-COMP:9705"/>
        <dbReference type="ChEBI" id="CHEBI:15378"/>
        <dbReference type="ChEBI" id="CHEBI:30616"/>
        <dbReference type="ChEBI" id="CHEBI:33019"/>
        <dbReference type="ChEBI" id="CHEBI:57912"/>
        <dbReference type="ChEBI" id="CHEBI:78442"/>
        <dbReference type="ChEBI" id="CHEBI:78535"/>
        <dbReference type="ChEBI" id="CHEBI:456215"/>
        <dbReference type="EC" id="6.1.1.2"/>
    </reaction>
</comment>
<keyword evidence="8 12" id="KW-0030">Aminoacyl-tRNA synthetase</keyword>
<keyword evidence="7 12" id="KW-0648">Protein biosynthesis</keyword>
<dbReference type="PANTHER" id="PTHR43766:SF1">
    <property type="entry name" value="TRYPTOPHAN--TRNA LIGASE, MITOCHONDRIAL"/>
    <property type="match status" value="1"/>
</dbReference>
<dbReference type="CDD" id="cd00806">
    <property type="entry name" value="TrpRS_core"/>
    <property type="match status" value="1"/>
</dbReference>
<reference evidence="13" key="1">
    <citation type="journal article" date="2020" name="Stud. Mycol.">
        <title>101 Dothideomycetes genomes: a test case for predicting lifestyles and emergence of pathogens.</title>
        <authorList>
            <person name="Haridas S."/>
            <person name="Albert R."/>
            <person name="Binder M."/>
            <person name="Bloem J."/>
            <person name="Labutti K."/>
            <person name="Salamov A."/>
            <person name="Andreopoulos B."/>
            <person name="Baker S."/>
            <person name="Barry K."/>
            <person name="Bills G."/>
            <person name="Bluhm B."/>
            <person name="Cannon C."/>
            <person name="Castanera R."/>
            <person name="Culley D."/>
            <person name="Daum C."/>
            <person name="Ezra D."/>
            <person name="Gonzalez J."/>
            <person name="Henrissat B."/>
            <person name="Kuo A."/>
            <person name="Liang C."/>
            <person name="Lipzen A."/>
            <person name="Lutzoni F."/>
            <person name="Magnuson J."/>
            <person name="Mondo S."/>
            <person name="Nolan M."/>
            <person name="Ohm R."/>
            <person name="Pangilinan J."/>
            <person name="Park H.-J."/>
            <person name="Ramirez L."/>
            <person name="Alfaro M."/>
            <person name="Sun H."/>
            <person name="Tritt A."/>
            <person name="Yoshinaga Y."/>
            <person name="Zwiers L.-H."/>
            <person name="Turgeon B."/>
            <person name="Goodwin S."/>
            <person name="Spatafora J."/>
            <person name="Crous P."/>
            <person name="Grigoriev I."/>
        </authorList>
    </citation>
    <scope>NUCLEOTIDE SEQUENCE</scope>
    <source>
        <strain evidence="13">ATCC 16933</strain>
    </source>
</reference>
<dbReference type="FunFam" id="3.40.50.620:FF:000082">
    <property type="entry name" value="MSW1p Mitochondrial tryptophanyl-tRNA synthetase"/>
    <property type="match status" value="1"/>
</dbReference>
<evidence type="ECO:0000256" key="6">
    <source>
        <dbReference type="ARBA" id="ARBA00022840"/>
    </source>
</evidence>
<dbReference type="InterPro" id="IPR014729">
    <property type="entry name" value="Rossmann-like_a/b/a_fold"/>
</dbReference>
<protein>
    <recommendedName>
        <fullName evidence="11">Tryptophan--tRNA ligase, mitochondrial</fullName>
        <ecNumber evidence="3">6.1.1.2</ecNumber>
    </recommendedName>
    <alternativeName>
        <fullName evidence="9">Tryptophanyl-tRNA synthetase</fullName>
    </alternativeName>
</protein>
<dbReference type="NCBIfam" id="TIGR00233">
    <property type="entry name" value="trpS"/>
    <property type="match status" value="1"/>
</dbReference>
<organism evidence="13 14">
    <name type="scientific">Lineolata rhizophorae</name>
    <dbReference type="NCBI Taxonomy" id="578093"/>
    <lineage>
        <taxon>Eukaryota</taxon>
        <taxon>Fungi</taxon>
        <taxon>Dikarya</taxon>
        <taxon>Ascomycota</taxon>
        <taxon>Pezizomycotina</taxon>
        <taxon>Dothideomycetes</taxon>
        <taxon>Dothideomycetes incertae sedis</taxon>
        <taxon>Lineolatales</taxon>
        <taxon>Lineolataceae</taxon>
        <taxon>Lineolata</taxon>
    </lineage>
</organism>
<evidence type="ECO:0000256" key="10">
    <source>
        <dbReference type="ARBA" id="ARBA00049929"/>
    </source>
</evidence>
<sequence>MLQPRPAAAIRRRTIFSGIQPTGIPHLGNYLGALQQWAKIQNESALDATLLFCIVDLHAITVPQDPVALRESRRQMLASLMAVGLDPQRSILFYQSSVPAHAELMWILSCQASVGYLSRMTQWKSKIGVADSASLSDPASRKKLKLGLFSYPVLQTADIVLYGATHVPVGADQAQHIEFARECANSFNHVYGPVLALPQTILSPAKRVMSLAKPSAKMSKSDPDPKSRILISDSPETISAKLRAALTDSVPGDVSYDTAARPGVSNLLEILWHLSPEGTYEGIEDVVKDCQGLSLRAFKEKVAGVAEVHLRPIRKSYEEAYKKEEGRALDEVEKNGAERARAVAAKTMVDVKQAMGLA</sequence>
<evidence type="ECO:0000256" key="12">
    <source>
        <dbReference type="RuleBase" id="RU363036"/>
    </source>
</evidence>
<evidence type="ECO:0000313" key="13">
    <source>
        <dbReference type="EMBL" id="KAF2457232.1"/>
    </source>
</evidence>
<keyword evidence="14" id="KW-1185">Reference proteome</keyword>
<dbReference type="HAMAP" id="MF_00140_B">
    <property type="entry name" value="Trp_tRNA_synth_B"/>
    <property type="match status" value="1"/>
</dbReference>
<evidence type="ECO:0000256" key="4">
    <source>
        <dbReference type="ARBA" id="ARBA00022598"/>
    </source>
</evidence>
<dbReference type="GO" id="GO:0005524">
    <property type="term" value="F:ATP binding"/>
    <property type="evidence" value="ECO:0007669"/>
    <property type="project" value="UniProtKB-KW"/>
</dbReference>
<dbReference type="PANTHER" id="PTHR43766">
    <property type="entry name" value="TRYPTOPHAN--TRNA LIGASE, MITOCHONDRIAL"/>
    <property type="match status" value="1"/>
</dbReference>
<keyword evidence="6 12" id="KW-0067">ATP-binding</keyword>
<comment type="subcellular location">
    <subcellularLocation>
        <location evidence="1">Mitochondrion matrix</location>
    </subcellularLocation>
</comment>
<dbReference type="Proteomes" id="UP000799766">
    <property type="component" value="Unassembled WGS sequence"/>
</dbReference>
<evidence type="ECO:0000256" key="11">
    <source>
        <dbReference type="ARBA" id="ARBA00069760"/>
    </source>
</evidence>
<dbReference type="Gene3D" id="1.10.240.10">
    <property type="entry name" value="Tyrosyl-Transfer RNA Synthetase"/>
    <property type="match status" value="1"/>
</dbReference>
<proteinExistence type="inferred from homology"/>
<dbReference type="GO" id="GO:0070183">
    <property type="term" value="P:mitochondrial tryptophanyl-tRNA aminoacylation"/>
    <property type="evidence" value="ECO:0007669"/>
    <property type="project" value="TreeGrafter"/>
</dbReference>
<dbReference type="FunFam" id="1.10.240.10:FF:000002">
    <property type="entry name" value="Tryptophan--tRNA ligase"/>
    <property type="match status" value="1"/>
</dbReference>
<dbReference type="GO" id="GO:0004830">
    <property type="term" value="F:tryptophan-tRNA ligase activity"/>
    <property type="evidence" value="ECO:0007669"/>
    <property type="project" value="UniProtKB-EC"/>
</dbReference>
<dbReference type="PROSITE" id="PS00178">
    <property type="entry name" value="AA_TRNA_LIGASE_I"/>
    <property type="match status" value="1"/>
</dbReference>
<dbReference type="InterPro" id="IPR001412">
    <property type="entry name" value="aa-tRNA-synth_I_CS"/>
</dbReference>